<evidence type="ECO:0008006" key="2">
    <source>
        <dbReference type="Google" id="ProtNLM"/>
    </source>
</evidence>
<dbReference type="Gene3D" id="3.40.50.300">
    <property type="entry name" value="P-loop containing nucleotide triphosphate hydrolases"/>
    <property type="match status" value="1"/>
</dbReference>
<protein>
    <recommendedName>
        <fullName evidence="2">DNA repair protein RecN</fullName>
    </recommendedName>
</protein>
<feature type="non-terminal residue" evidence="1">
    <location>
        <position position="33"/>
    </location>
</feature>
<sequence>MSWQRISLAIAVITAAETPVPTLIFDEVDSGIG</sequence>
<accession>J9CU03</accession>
<gene>
    <name evidence="1" type="ORF">EVA_08197</name>
</gene>
<name>J9CU03_9ZZZZ</name>
<dbReference type="AlphaFoldDB" id="J9CU03"/>
<proteinExistence type="predicted"/>
<reference evidence="1" key="1">
    <citation type="journal article" date="2012" name="PLoS ONE">
        <title>Gene sets for utilization of primary and secondary nutrition supplies in the distal gut of endangered iberian lynx.</title>
        <authorList>
            <person name="Alcaide M."/>
            <person name="Messina E."/>
            <person name="Richter M."/>
            <person name="Bargiela R."/>
            <person name="Peplies J."/>
            <person name="Huws S.A."/>
            <person name="Newbold C.J."/>
            <person name="Golyshin P.N."/>
            <person name="Simon M.A."/>
            <person name="Lopez G."/>
            <person name="Yakimov M.M."/>
            <person name="Ferrer M."/>
        </authorList>
    </citation>
    <scope>NUCLEOTIDE SEQUENCE</scope>
</reference>
<organism evidence="1">
    <name type="scientific">gut metagenome</name>
    <dbReference type="NCBI Taxonomy" id="749906"/>
    <lineage>
        <taxon>unclassified sequences</taxon>
        <taxon>metagenomes</taxon>
        <taxon>organismal metagenomes</taxon>
    </lineage>
</organism>
<dbReference type="EMBL" id="AMCI01002074">
    <property type="protein sequence ID" value="EJX03696.1"/>
    <property type="molecule type" value="Genomic_DNA"/>
</dbReference>
<dbReference type="InterPro" id="IPR027417">
    <property type="entry name" value="P-loop_NTPase"/>
</dbReference>
<comment type="caution">
    <text evidence="1">The sequence shown here is derived from an EMBL/GenBank/DDBJ whole genome shotgun (WGS) entry which is preliminary data.</text>
</comment>
<evidence type="ECO:0000313" key="1">
    <source>
        <dbReference type="EMBL" id="EJX03696.1"/>
    </source>
</evidence>